<comment type="similarity">
    <text evidence="7">Belongs to the binding-protein-dependent transport system permease family.</text>
</comment>
<evidence type="ECO:0000313" key="10">
    <source>
        <dbReference type="Proteomes" id="UP000188613"/>
    </source>
</evidence>
<dbReference type="PANTHER" id="PTHR30183:SF3">
    <property type="entry name" value="MOLYBDENUM TRANSPORT SYSTEM PERMEASE PROTEIN MODB"/>
    <property type="match status" value="1"/>
</dbReference>
<evidence type="ECO:0000256" key="2">
    <source>
        <dbReference type="ARBA" id="ARBA00022448"/>
    </source>
</evidence>
<comment type="caution">
    <text evidence="9">The sequence shown here is derived from an EMBL/GenBank/DDBJ whole genome shotgun (WGS) entry which is preliminary data.</text>
</comment>
<organism evidence="9 10">
    <name type="scientific">Domibacillus epiphyticus</name>
    <dbReference type="NCBI Taxonomy" id="1714355"/>
    <lineage>
        <taxon>Bacteria</taxon>
        <taxon>Bacillati</taxon>
        <taxon>Bacillota</taxon>
        <taxon>Bacilli</taxon>
        <taxon>Bacillales</taxon>
        <taxon>Bacillaceae</taxon>
        <taxon>Domibacillus</taxon>
    </lineage>
</organism>
<evidence type="ECO:0000256" key="1">
    <source>
        <dbReference type="ARBA" id="ARBA00004651"/>
    </source>
</evidence>
<dbReference type="InterPro" id="IPR035906">
    <property type="entry name" value="MetI-like_sf"/>
</dbReference>
<keyword evidence="5 7" id="KW-1133">Transmembrane helix</keyword>
<dbReference type="EMBL" id="MSFI01000031">
    <property type="protein sequence ID" value="OMP65754.1"/>
    <property type="molecule type" value="Genomic_DNA"/>
</dbReference>
<keyword evidence="10" id="KW-1185">Reference proteome</keyword>
<dbReference type="InterPro" id="IPR000515">
    <property type="entry name" value="MetI-like"/>
</dbReference>
<dbReference type="GO" id="GO:0055085">
    <property type="term" value="P:transmembrane transport"/>
    <property type="evidence" value="ECO:0007669"/>
    <property type="project" value="InterPro"/>
</dbReference>
<feature type="domain" description="ABC transmembrane type-1" evidence="8">
    <location>
        <begin position="7"/>
        <end position="215"/>
    </location>
</feature>
<feature type="transmembrane region" description="Helical" evidence="7">
    <location>
        <begin position="84"/>
        <end position="104"/>
    </location>
</feature>
<keyword evidence="6 7" id="KW-0472">Membrane</keyword>
<dbReference type="SUPFAM" id="SSF161098">
    <property type="entry name" value="MetI-like"/>
    <property type="match status" value="1"/>
</dbReference>
<gene>
    <name evidence="9" type="ORF">BTO28_15940</name>
</gene>
<dbReference type="PROSITE" id="PS50928">
    <property type="entry name" value="ABC_TM1"/>
    <property type="match status" value="1"/>
</dbReference>
<evidence type="ECO:0000256" key="4">
    <source>
        <dbReference type="ARBA" id="ARBA00022692"/>
    </source>
</evidence>
<dbReference type="PANTHER" id="PTHR30183">
    <property type="entry name" value="MOLYBDENUM TRANSPORT SYSTEM PERMEASE PROTEIN MODB"/>
    <property type="match status" value="1"/>
</dbReference>
<dbReference type="STRING" id="1714355.BTO28_15940"/>
<feature type="transmembrane region" description="Helical" evidence="7">
    <location>
        <begin position="166"/>
        <end position="185"/>
    </location>
</feature>
<name>A0A1V2A4L2_9BACI</name>
<keyword evidence="3" id="KW-1003">Cell membrane</keyword>
<dbReference type="Gene3D" id="1.10.3720.10">
    <property type="entry name" value="MetI-like"/>
    <property type="match status" value="1"/>
</dbReference>
<evidence type="ECO:0000256" key="6">
    <source>
        <dbReference type="ARBA" id="ARBA00023136"/>
    </source>
</evidence>
<accession>A0A1V2A4L2</accession>
<dbReference type="Proteomes" id="UP000188613">
    <property type="component" value="Unassembled WGS sequence"/>
</dbReference>
<proteinExistence type="inferred from homology"/>
<dbReference type="OrthoDB" id="9808619at2"/>
<sequence length="221" mass="24640">MTFFEPILLSIFVTASASFVVFFTAIIFAFLFTNYNIPVKWLWETLFMLPIVLSPMVIGFLLVKLFGRTGLIGTFLYEQLNISFMFTVTAAVMAAIVVAFPLMYQAAKAGFLAVPESYVEVTKQYTNNPIDLLRYTYIPAARYGLISGFTLSFARGLGEFGATLMFAGNIPGVTLTMPTAIYTAFEKGEDLTAWMYVMISVIISALFLYVLTYADKRKHAA</sequence>
<dbReference type="CDD" id="cd06261">
    <property type="entry name" value="TM_PBP2"/>
    <property type="match status" value="1"/>
</dbReference>
<keyword evidence="4 7" id="KW-0812">Transmembrane</keyword>
<evidence type="ECO:0000313" key="9">
    <source>
        <dbReference type="EMBL" id="OMP65754.1"/>
    </source>
</evidence>
<evidence type="ECO:0000256" key="3">
    <source>
        <dbReference type="ARBA" id="ARBA00022475"/>
    </source>
</evidence>
<comment type="subcellular location">
    <subcellularLocation>
        <location evidence="1 7">Cell membrane</location>
        <topology evidence="1 7">Multi-pass membrane protein</topology>
    </subcellularLocation>
</comment>
<reference evidence="9 10" key="1">
    <citation type="submission" date="2016-12" db="EMBL/GenBank/DDBJ databases">
        <title>Domibacillus sp. SAB 38T whole genome sequencing.</title>
        <authorList>
            <person name="Verma A."/>
            <person name="Ojha A.K."/>
            <person name="Krishnamurthi S."/>
        </authorList>
    </citation>
    <scope>NUCLEOTIDE SEQUENCE [LARGE SCALE GENOMIC DNA]</scope>
    <source>
        <strain evidence="9 10">SAB 38</strain>
    </source>
</reference>
<dbReference type="GO" id="GO:0005886">
    <property type="term" value="C:plasma membrane"/>
    <property type="evidence" value="ECO:0007669"/>
    <property type="project" value="UniProtKB-SubCell"/>
</dbReference>
<dbReference type="AlphaFoldDB" id="A0A1V2A4L2"/>
<evidence type="ECO:0000259" key="8">
    <source>
        <dbReference type="PROSITE" id="PS50928"/>
    </source>
</evidence>
<feature type="transmembrane region" description="Helical" evidence="7">
    <location>
        <begin position="7"/>
        <end position="35"/>
    </location>
</feature>
<dbReference type="Pfam" id="PF00528">
    <property type="entry name" value="BPD_transp_1"/>
    <property type="match status" value="1"/>
</dbReference>
<protein>
    <recommendedName>
        <fullName evidence="8">ABC transmembrane type-1 domain-containing protein</fullName>
    </recommendedName>
</protein>
<feature type="transmembrane region" description="Helical" evidence="7">
    <location>
        <begin position="41"/>
        <end position="63"/>
    </location>
</feature>
<keyword evidence="2 7" id="KW-0813">Transport</keyword>
<evidence type="ECO:0000256" key="7">
    <source>
        <dbReference type="RuleBase" id="RU363032"/>
    </source>
</evidence>
<evidence type="ECO:0000256" key="5">
    <source>
        <dbReference type="ARBA" id="ARBA00022989"/>
    </source>
</evidence>
<feature type="transmembrane region" description="Helical" evidence="7">
    <location>
        <begin position="191"/>
        <end position="211"/>
    </location>
</feature>
<dbReference type="RefSeq" id="WP_076768108.1">
    <property type="nucleotide sequence ID" value="NZ_MSFI01000031.1"/>
</dbReference>